<dbReference type="CDD" id="cd00273">
    <property type="entry name" value="Chemokine_CXC"/>
    <property type="match status" value="1"/>
</dbReference>
<feature type="signal peptide" evidence="6">
    <location>
        <begin position="1"/>
        <end position="26"/>
    </location>
</feature>
<feature type="region of interest" description="Disordered" evidence="5">
    <location>
        <begin position="92"/>
        <end position="113"/>
    </location>
</feature>
<keyword evidence="6" id="KW-0732">Signal</keyword>
<keyword evidence="8" id="KW-1185">Reference proteome</keyword>
<evidence type="ECO:0000256" key="2">
    <source>
        <dbReference type="ARBA" id="ARBA00010665"/>
    </source>
</evidence>
<name>A0A8M1HHS2_BETSP</name>
<gene>
    <name evidence="9" type="primary">LOC114861258</name>
</gene>
<evidence type="ECO:0000256" key="5">
    <source>
        <dbReference type="SAM" id="MobiDB-lite"/>
    </source>
</evidence>
<protein>
    <submittedName>
        <fullName evidence="9">Permeability factor 2</fullName>
    </submittedName>
</protein>
<reference evidence="9" key="1">
    <citation type="submission" date="2025-08" db="UniProtKB">
        <authorList>
            <consortium name="RefSeq"/>
        </authorList>
    </citation>
    <scope>IDENTIFICATION</scope>
</reference>
<dbReference type="Pfam" id="PF00048">
    <property type="entry name" value="IL8"/>
    <property type="match status" value="1"/>
</dbReference>
<dbReference type="Gene3D" id="2.40.50.40">
    <property type="match status" value="1"/>
</dbReference>
<dbReference type="InterPro" id="IPR001811">
    <property type="entry name" value="Chemokine_IL8-like_dom"/>
</dbReference>
<sequence length="113" mass="12330">MTSAALLLLLAAGTLLCCFNITPAFARESCDCISYSVTPVPRRGIKKVEMIPPAGHCRRTEIIVTMKSGKVFCTKPGTRWIDELFRNLQERELNSRSTGSTGSIGSTSTEPHV</sequence>
<dbReference type="SMART" id="SM00199">
    <property type="entry name" value="SCY"/>
    <property type="match status" value="1"/>
</dbReference>
<proteinExistence type="inferred from homology"/>
<comment type="subcellular location">
    <subcellularLocation>
        <location evidence="1">Secreted</location>
    </subcellularLocation>
</comment>
<dbReference type="PANTHER" id="PTHR12015:SF203">
    <property type="entry name" value="CHEMOKINE INTERLEUKIN-8-LIKE DOMAIN-CONTAINING PROTEIN"/>
    <property type="match status" value="1"/>
</dbReference>
<feature type="compositionally biased region" description="Low complexity" evidence="5">
    <location>
        <begin position="95"/>
        <end position="113"/>
    </location>
</feature>
<dbReference type="KEGG" id="bspl:114861258"/>
<dbReference type="InterPro" id="IPR001089">
    <property type="entry name" value="Chemokine_CXC"/>
</dbReference>
<organism evidence="8 9">
    <name type="scientific">Betta splendens</name>
    <name type="common">Siamese fighting fish</name>
    <dbReference type="NCBI Taxonomy" id="158456"/>
    <lineage>
        <taxon>Eukaryota</taxon>
        <taxon>Metazoa</taxon>
        <taxon>Chordata</taxon>
        <taxon>Craniata</taxon>
        <taxon>Vertebrata</taxon>
        <taxon>Euteleostomi</taxon>
        <taxon>Actinopterygii</taxon>
        <taxon>Neopterygii</taxon>
        <taxon>Teleostei</taxon>
        <taxon>Neoteleostei</taxon>
        <taxon>Acanthomorphata</taxon>
        <taxon>Anabantaria</taxon>
        <taxon>Anabantiformes</taxon>
        <taxon>Anabantoidei</taxon>
        <taxon>Osphronemidae</taxon>
        <taxon>Betta</taxon>
    </lineage>
</organism>
<evidence type="ECO:0000256" key="6">
    <source>
        <dbReference type="SAM" id="SignalP"/>
    </source>
</evidence>
<dbReference type="GO" id="GO:0006955">
    <property type="term" value="P:immune response"/>
    <property type="evidence" value="ECO:0007669"/>
    <property type="project" value="InterPro"/>
</dbReference>
<dbReference type="PRINTS" id="PR00437">
    <property type="entry name" value="SMALLCYTKCXC"/>
</dbReference>
<dbReference type="PANTHER" id="PTHR12015">
    <property type="entry name" value="SMALL INDUCIBLE CYTOKINE A"/>
    <property type="match status" value="1"/>
</dbReference>
<dbReference type="InterPro" id="IPR039809">
    <property type="entry name" value="Chemokine_b/g/d"/>
</dbReference>
<evidence type="ECO:0000313" key="9">
    <source>
        <dbReference type="RefSeq" id="XP_040928026.1"/>
    </source>
</evidence>
<dbReference type="Proteomes" id="UP000515150">
    <property type="component" value="Chromosome 9"/>
</dbReference>
<dbReference type="RefSeq" id="XP_040928026.1">
    <property type="nucleotide sequence ID" value="XM_041072092.2"/>
</dbReference>
<dbReference type="InterPro" id="IPR033899">
    <property type="entry name" value="CXC_Chemokine_domain"/>
</dbReference>
<evidence type="ECO:0000256" key="4">
    <source>
        <dbReference type="ARBA" id="ARBA00022525"/>
    </source>
</evidence>
<evidence type="ECO:0000256" key="1">
    <source>
        <dbReference type="ARBA" id="ARBA00004613"/>
    </source>
</evidence>
<accession>A0A8M1HHS2</accession>
<comment type="similarity">
    <text evidence="2">Belongs to the intercrine alpha (chemokine CxC) family.</text>
</comment>
<evidence type="ECO:0000313" key="8">
    <source>
        <dbReference type="Proteomes" id="UP000515150"/>
    </source>
</evidence>
<dbReference type="SUPFAM" id="SSF54117">
    <property type="entry name" value="Interleukin 8-like chemokines"/>
    <property type="match status" value="1"/>
</dbReference>
<keyword evidence="4" id="KW-0964">Secreted</keyword>
<dbReference type="PRINTS" id="PR00436">
    <property type="entry name" value="INTERLEUKIN8"/>
</dbReference>
<evidence type="ECO:0000259" key="7">
    <source>
        <dbReference type="SMART" id="SM00199"/>
    </source>
</evidence>
<dbReference type="OrthoDB" id="9948647at2759"/>
<evidence type="ECO:0000256" key="3">
    <source>
        <dbReference type="ARBA" id="ARBA00022514"/>
    </source>
</evidence>
<dbReference type="AlphaFoldDB" id="A0A8M1HHS2"/>
<keyword evidence="3" id="KW-0202">Cytokine</keyword>
<dbReference type="InterPro" id="IPR036048">
    <property type="entry name" value="Interleukin_8-like_sf"/>
</dbReference>
<dbReference type="GO" id="GO:0005615">
    <property type="term" value="C:extracellular space"/>
    <property type="evidence" value="ECO:0007669"/>
    <property type="project" value="UniProtKB-KW"/>
</dbReference>
<dbReference type="GO" id="GO:0008009">
    <property type="term" value="F:chemokine activity"/>
    <property type="evidence" value="ECO:0007669"/>
    <property type="project" value="InterPro"/>
</dbReference>
<dbReference type="GO" id="GO:0006952">
    <property type="term" value="P:defense response"/>
    <property type="evidence" value="ECO:0007669"/>
    <property type="project" value="InterPro"/>
</dbReference>
<feature type="chain" id="PRO_5035434165" evidence="6">
    <location>
        <begin position="27"/>
        <end position="113"/>
    </location>
</feature>
<feature type="domain" description="Chemokine interleukin-8-like" evidence="7">
    <location>
        <begin position="27"/>
        <end position="88"/>
    </location>
</feature>
<dbReference type="GeneID" id="114861258"/>